<dbReference type="EMBL" id="MU970071">
    <property type="protein sequence ID" value="KAK9322773.1"/>
    <property type="molecule type" value="Genomic_DNA"/>
</dbReference>
<evidence type="ECO:0000313" key="1">
    <source>
        <dbReference type="EMBL" id="KAK9322773.1"/>
    </source>
</evidence>
<proteinExistence type="predicted"/>
<name>A0ACC3TNQ5_9ASCO</name>
<dbReference type="Proteomes" id="UP001489719">
    <property type="component" value="Unassembled WGS sequence"/>
</dbReference>
<accession>A0ACC3TNQ5</accession>
<protein>
    <submittedName>
        <fullName evidence="1">Protein-tyrosine phosphatase-like protein</fullName>
    </submittedName>
</protein>
<evidence type="ECO:0000313" key="2">
    <source>
        <dbReference type="Proteomes" id="UP001489719"/>
    </source>
</evidence>
<reference evidence="2" key="1">
    <citation type="journal article" date="2024" name="Front. Bioeng. Biotechnol.">
        <title>Genome-scale model development and genomic sequencing of the oleaginous clade Lipomyces.</title>
        <authorList>
            <person name="Czajka J.J."/>
            <person name="Han Y."/>
            <person name="Kim J."/>
            <person name="Mondo S.J."/>
            <person name="Hofstad B.A."/>
            <person name="Robles A."/>
            <person name="Haridas S."/>
            <person name="Riley R."/>
            <person name="LaButti K."/>
            <person name="Pangilinan J."/>
            <person name="Andreopoulos W."/>
            <person name="Lipzen A."/>
            <person name="Yan J."/>
            <person name="Wang M."/>
            <person name="Ng V."/>
            <person name="Grigoriev I.V."/>
            <person name="Spatafora J.W."/>
            <person name="Magnuson J.K."/>
            <person name="Baker S.E."/>
            <person name="Pomraning K.R."/>
        </authorList>
    </citation>
    <scope>NUCLEOTIDE SEQUENCE [LARGE SCALE GENOMIC DNA]</scope>
    <source>
        <strain evidence="2">CBS 10300</strain>
    </source>
</reference>
<keyword evidence="2" id="KW-1185">Reference proteome</keyword>
<comment type="caution">
    <text evidence="1">The sequence shown here is derived from an EMBL/GenBank/DDBJ whole genome shotgun (WGS) entry which is preliminary data.</text>
</comment>
<organism evidence="1 2">
    <name type="scientific">Lipomyces orientalis</name>
    <dbReference type="NCBI Taxonomy" id="1233043"/>
    <lineage>
        <taxon>Eukaryota</taxon>
        <taxon>Fungi</taxon>
        <taxon>Dikarya</taxon>
        <taxon>Ascomycota</taxon>
        <taxon>Saccharomycotina</taxon>
        <taxon>Lipomycetes</taxon>
        <taxon>Lipomycetales</taxon>
        <taxon>Lipomycetaceae</taxon>
        <taxon>Lipomyces</taxon>
    </lineage>
</organism>
<gene>
    <name evidence="1" type="ORF">V1517DRAFT_338512</name>
</gene>
<sequence length="754" mass="84717">MINQVDNVEMVRRGLHTPGSLHLTTHHLIFREDHPSTKEVWVCYPIMAYVERRPFSAFTGFSALRIRCRDFAFLSFNFNNERDSKAVFETLTALACVPIVDHLYAFYYHPGSAERTVNTWNIYDPVKEFQRMGVGTTVKSWRITTINENYQFCPTYPRVLVVPAAVADSVLTYAARYRSKARIPTLSYIHPLNNCTITRCSQPLVGLKQNRSAQDERFIHAIFTTTTVPNTYGASQENLIVDARPTTNAIAQTALGAGSENMENYKFARKVYLGIDNIHVMRESLNKVYEALKDSDITPLPPNRELLYKSGWLKHISTVMEGAVLMGKRIHYYHSHVLVHCSDGWDRTAQLSSLAQIFLDPYFRTIDGFIILVEKEWLACGHRFAERCGHLSSEKSFVQVSDKSGMNGSQSTAHQAFSNVMSAAKSAAEKASAGGGGGPSSHGASLKYTAPIFHQFLDCVYQLLRQFPDRFEYQERFLRRMLYHLYSCQYGTFLYNNEQERVDANVSQRAQSVWDYFVVRKKEFINPRYVPDLDRGDRGADAVIFPDPKNIRWWHEAFGRTEEEMSVVTLTGIGSTATAHAAVQNRRRLQQHHQPQVQQPRPGSTPTLQGYKYDSLREVASSTLSSWASSMAASSNAWANAASPYIASSSAYLSSAYADAMEQPRVSEPPSPSIYRPSHKSALSPTSSVSDSDVSLPASSRASQSGTTIDDREFEGTQENEAIEKLAGMSLDPLDSYSLTHQGNSSEAYIPETQ</sequence>